<dbReference type="SUPFAM" id="SSF47802">
    <property type="entry name" value="DNA polymerase beta, N-terminal domain-like"/>
    <property type="match status" value="1"/>
</dbReference>
<feature type="domain" description="Helix-hairpin-helix DNA-binding motif class 1" evidence="22">
    <location>
        <begin position="129"/>
        <end position="148"/>
    </location>
</feature>
<keyword evidence="11" id="KW-0227">DNA damage</keyword>
<dbReference type="Gene3D" id="3.20.20.140">
    <property type="entry name" value="Metal-dependent hydrolases"/>
    <property type="match status" value="1"/>
</dbReference>
<dbReference type="PANTHER" id="PTHR36928:SF1">
    <property type="entry name" value="PHOSPHATASE YCDX-RELATED"/>
    <property type="match status" value="1"/>
</dbReference>
<evidence type="ECO:0000256" key="18">
    <source>
        <dbReference type="ARBA" id="ARBA00044632"/>
    </source>
</evidence>
<dbReference type="InterPro" id="IPR043519">
    <property type="entry name" value="NT_sf"/>
</dbReference>
<dbReference type="Gene3D" id="3.30.210.10">
    <property type="entry name" value="DNA polymerase, thumb domain"/>
    <property type="match status" value="1"/>
</dbReference>
<dbReference type="EC" id="2.7.7.7" evidence="3"/>
<evidence type="ECO:0000256" key="19">
    <source>
        <dbReference type="ARBA" id="ARBA00044678"/>
    </source>
</evidence>
<comment type="cofactor">
    <cofactor evidence="1">
        <name>Mg(2+)</name>
        <dbReference type="ChEBI" id="CHEBI:18420"/>
    </cofactor>
</comment>
<dbReference type="OrthoDB" id="9808747at2"/>
<dbReference type="GO" id="GO:0140078">
    <property type="term" value="F:class I DNA-(apurinic or apyrimidinic site) endonuclease activity"/>
    <property type="evidence" value="ECO:0007669"/>
    <property type="project" value="UniProtKB-EC"/>
</dbReference>
<evidence type="ECO:0000256" key="13">
    <source>
        <dbReference type="ARBA" id="ARBA00022932"/>
    </source>
</evidence>
<evidence type="ECO:0000256" key="20">
    <source>
        <dbReference type="ARBA" id="ARBA00045548"/>
    </source>
</evidence>
<dbReference type="Pfam" id="PF14791">
    <property type="entry name" value="DNA_pol_B_thumb"/>
    <property type="match status" value="1"/>
</dbReference>
<evidence type="ECO:0000256" key="8">
    <source>
        <dbReference type="ARBA" id="ARBA00022679"/>
    </source>
</evidence>
<dbReference type="PRINTS" id="PR00870">
    <property type="entry name" value="DNAPOLXBETA"/>
</dbReference>
<keyword evidence="15" id="KW-0234">DNA repair</keyword>
<name>A0A1I0A6W2_9PROT</name>
<evidence type="ECO:0000256" key="3">
    <source>
        <dbReference type="ARBA" id="ARBA00012417"/>
    </source>
</evidence>
<dbReference type="InterPro" id="IPR010996">
    <property type="entry name" value="HHH_MUS81"/>
</dbReference>
<dbReference type="InterPro" id="IPR004013">
    <property type="entry name" value="PHP_dom"/>
</dbReference>
<dbReference type="InterPro" id="IPR022311">
    <property type="entry name" value="PolX-like"/>
</dbReference>
<evidence type="ECO:0000256" key="14">
    <source>
        <dbReference type="ARBA" id="ARBA00023053"/>
    </source>
</evidence>
<dbReference type="CDD" id="cd00141">
    <property type="entry name" value="NT_POLXc"/>
    <property type="match status" value="1"/>
</dbReference>
<dbReference type="InterPro" id="IPR002054">
    <property type="entry name" value="DNA-dir_DNA_pol_X"/>
</dbReference>
<dbReference type="Pfam" id="PF14520">
    <property type="entry name" value="HHH_5"/>
    <property type="match status" value="1"/>
</dbReference>
<dbReference type="InterPro" id="IPR029398">
    <property type="entry name" value="PolB_thumb"/>
</dbReference>
<evidence type="ECO:0000256" key="12">
    <source>
        <dbReference type="ARBA" id="ARBA00022843"/>
    </source>
</evidence>
<dbReference type="Gene3D" id="3.30.460.10">
    <property type="entry name" value="Beta Polymerase, domain 2"/>
    <property type="match status" value="1"/>
</dbReference>
<evidence type="ECO:0000256" key="7">
    <source>
        <dbReference type="ARBA" id="ARBA00022634"/>
    </source>
</evidence>
<keyword evidence="7" id="KW-0237">DNA synthesis</keyword>
<proteinExistence type="predicted"/>
<evidence type="ECO:0000256" key="1">
    <source>
        <dbReference type="ARBA" id="ARBA00001946"/>
    </source>
</evidence>
<dbReference type="FunFam" id="3.20.20.140:FF:000047">
    <property type="entry name" value="PHP domain-containing protein"/>
    <property type="match status" value="1"/>
</dbReference>
<dbReference type="SUPFAM" id="SSF81301">
    <property type="entry name" value="Nucleotidyltransferase"/>
    <property type="match status" value="1"/>
</dbReference>
<comment type="function">
    <text evidence="20">Repair polymerase that plays a key role in base-excision repair. During this process, the damaged base is excised by specific DNA glycosylases, the DNA backbone is nicked at the abasic site by an apurinic/apyrimidic (AP) endonuclease, and POLB removes 5'-deoxyribose-phosphate from the preincised AP site acting as a 5'-deoxyribose-phosphate lyase (5'-dRP lyase); through its DNA polymerase activity, it adds one nucleotide to the 3' end of the arising single-nucleotide gap. Conducts 'gap-filling' DNA synthesis in a stepwise distributive fashion rather than in a processive fashion as for other DNA polymerases. It is also able to cleave sugar-phosphate bonds 3' to an intact AP site, acting as an AP lyase.</text>
</comment>
<dbReference type="InterPro" id="IPR028207">
    <property type="entry name" value="DNA_pol_B_palm_palm"/>
</dbReference>
<dbReference type="GO" id="GO:0008270">
    <property type="term" value="F:zinc ion binding"/>
    <property type="evidence" value="ECO:0007669"/>
    <property type="project" value="TreeGrafter"/>
</dbReference>
<evidence type="ECO:0000256" key="16">
    <source>
        <dbReference type="ARBA" id="ARBA00035717"/>
    </source>
</evidence>
<evidence type="ECO:0000313" key="26">
    <source>
        <dbReference type="Proteomes" id="UP000199345"/>
    </source>
</evidence>
<keyword evidence="10" id="KW-0235">DNA replication</keyword>
<organism evidence="25 26">
    <name type="scientific">Nitrosomonas marina</name>
    <dbReference type="NCBI Taxonomy" id="917"/>
    <lineage>
        <taxon>Bacteria</taxon>
        <taxon>Pseudomonadati</taxon>
        <taxon>Pseudomonadota</taxon>
        <taxon>Betaproteobacteria</taxon>
        <taxon>Nitrosomonadales</taxon>
        <taxon>Nitrosomonadaceae</taxon>
        <taxon>Nitrosomonas</taxon>
    </lineage>
</organism>
<dbReference type="SMART" id="SM00483">
    <property type="entry name" value="POLXc"/>
    <property type="match status" value="1"/>
</dbReference>
<feature type="domain" description="DNA-directed DNA polymerase X" evidence="24">
    <location>
        <begin position="3"/>
        <end position="316"/>
    </location>
</feature>
<evidence type="ECO:0000259" key="22">
    <source>
        <dbReference type="SMART" id="SM00278"/>
    </source>
</evidence>
<gene>
    <name evidence="25" type="ORF">SAMN05216326_10666</name>
</gene>
<dbReference type="GO" id="GO:0042578">
    <property type="term" value="F:phosphoric ester hydrolase activity"/>
    <property type="evidence" value="ECO:0007669"/>
    <property type="project" value="TreeGrafter"/>
</dbReference>
<dbReference type="Pfam" id="PF14716">
    <property type="entry name" value="HHH_8"/>
    <property type="match status" value="1"/>
</dbReference>
<dbReference type="InterPro" id="IPR010994">
    <property type="entry name" value="RuvA_2-like"/>
</dbReference>
<dbReference type="InterPro" id="IPR050243">
    <property type="entry name" value="PHP_phosphatase"/>
</dbReference>
<dbReference type="PIRSF" id="PIRSF005047">
    <property type="entry name" value="UCP005047_YshC"/>
    <property type="match status" value="1"/>
</dbReference>
<dbReference type="InterPro" id="IPR003583">
    <property type="entry name" value="Hlx-hairpin-Hlx_DNA-bd_motif"/>
</dbReference>
<comment type="catalytic activity">
    <reaction evidence="19">
        <text>a 5'-end 2'-deoxyribose-2'-deoxyribonucleotide-DNA = (2E,4S)-4-hydroxypenten-2-al-5-phosphate + a 5'-end 5'-phospho-2'-deoxyribonucleoside-DNA + H(+)</text>
        <dbReference type="Rhea" id="RHEA:76255"/>
        <dbReference type="Rhea" id="RHEA-COMP:13180"/>
        <dbReference type="Rhea" id="RHEA-COMP:18657"/>
        <dbReference type="ChEBI" id="CHEBI:15378"/>
        <dbReference type="ChEBI" id="CHEBI:136412"/>
        <dbReference type="ChEBI" id="CHEBI:195194"/>
        <dbReference type="ChEBI" id="CHEBI:195195"/>
    </reaction>
</comment>
<dbReference type="InterPro" id="IPR027421">
    <property type="entry name" value="DNA_pol_lamdba_lyase_dom_sf"/>
</dbReference>
<evidence type="ECO:0000259" key="24">
    <source>
        <dbReference type="SMART" id="SM00483"/>
    </source>
</evidence>
<keyword evidence="8" id="KW-0808">Transferase</keyword>
<protein>
    <recommendedName>
        <fullName evidence="5">DNA polymerase beta</fullName>
        <ecNumber evidence="3">2.7.7.7</ecNumber>
        <ecNumber evidence="4">4.2.99.18</ecNumber>
    </recommendedName>
    <alternativeName>
        <fullName evidence="16">5'-deoxyribose-phosphate lyase</fullName>
    </alternativeName>
    <alternativeName>
        <fullName evidence="17">AP lyase</fullName>
    </alternativeName>
</protein>
<dbReference type="SUPFAM" id="SSF47781">
    <property type="entry name" value="RuvA domain 2-like"/>
    <property type="match status" value="1"/>
</dbReference>
<dbReference type="Proteomes" id="UP000199345">
    <property type="component" value="Unassembled WGS sequence"/>
</dbReference>
<sequence>MPRHNADIAAIFEEIANLLEIQDANPFRIRAYRNAARILNDHSRDVGTMLRKGEDLTCLSGIGKDLAAKIEEIVSSGHCSLLDRLHKKMPATIGDLLKIPGIGPKRVKALYHDLAVQTVEQLYRAARDGRIRELPGFGEKTELNILQSLEAHANQTQRFKLITAVQYAEALEQSLATVSGVSRVTIAGSYRRMRETVGDLDILVAAETSRPVIQHFIEYGEVNRILSAGATRASVVLECGMQVDLRVVKAESFGAALHYFTGSKSHNIAVRRIAQQKGLKINEYGVYRSDKQIAGQDEESVYAAVGLAYIPPELRENRGEVTLAQVGRLPQLVEQSDLRGDLHAHTNATDGHNSLREMALAAKSFGFEYLAITEHSRRLTVAHGLDPLQLSRQCAEIDKLNAEMDEITLLKGIEVDILEDGSLDLPDNVLAKLDLVVGAVHSKFDLSRARQTKRILRALEHPHFTMLAHPTGRLIQRRAPYDVDMARIIREARNRGCFLELNAHPERLDLLDTYCQMAREEGVLVSINSDAHSNHDFANLRFGIGQARRGWLEKDDVLNTRSLKALRQLLKQTM</sequence>
<dbReference type="AlphaFoldDB" id="A0A1I0A6W2"/>
<dbReference type="InterPro" id="IPR016195">
    <property type="entry name" value="Pol/histidinol_Pase-like"/>
</dbReference>
<dbReference type="InterPro" id="IPR037160">
    <property type="entry name" value="DNA_Pol_thumb_sf"/>
</dbReference>
<feature type="domain" description="Helix-hairpin-helix DNA-binding motif class 1" evidence="22">
    <location>
        <begin position="54"/>
        <end position="73"/>
    </location>
</feature>
<dbReference type="SMART" id="SM00278">
    <property type="entry name" value="HhH1"/>
    <property type="match status" value="3"/>
</dbReference>
<feature type="domain" description="Helix-hairpin-helix DNA-binding motif class 1" evidence="22">
    <location>
        <begin position="94"/>
        <end position="113"/>
    </location>
</feature>
<dbReference type="InterPro" id="IPR003141">
    <property type="entry name" value="Pol/His_phosphatase_N"/>
</dbReference>
<dbReference type="GO" id="GO:0006281">
    <property type="term" value="P:DNA repair"/>
    <property type="evidence" value="ECO:0007669"/>
    <property type="project" value="UniProtKB-KW"/>
</dbReference>
<dbReference type="Pfam" id="PF14792">
    <property type="entry name" value="DNA_pol_B_palm"/>
    <property type="match status" value="1"/>
</dbReference>
<keyword evidence="9" id="KW-0548">Nucleotidyltransferase</keyword>
<dbReference type="NCBIfam" id="NF006375">
    <property type="entry name" value="PRK08609.1"/>
    <property type="match status" value="1"/>
</dbReference>
<dbReference type="EMBL" id="FOIA01000006">
    <property type="protein sequence ID" value="SES89893.1"/>
    <property type="molecule type" value="Genomic_DNA"/>
</dbReference>
<dbReference type="SUPFAM" id="SSF89550">
    <property type="entry name" value="PHP domain-like"/>
    <property type="match status" value="1"/>
</dbReference>
<keyword evidence="12" id="KW-0832">Ubl conjugation</keyword>
<dbReference type="GO" id="GO:0003677">
    <property type="term" value="F:DNA binding"/>
    <property type="evidence" value="ECO:0007669"/>
    <property type="project" value="InterPro"/>
</dbReference>
<comment type="catalytic activity">
    <reaction evidence="21">
        <text>DNA(n) + a 2'-deoxyribonucleoside 5'-triphosphate = DNA(n+1) + diphosphate</text>
        <dbReference type="Rhea" id="RHEA:22508"/>
        <dbReference type="Rhea" id="RHEA-COMP:17339"/>
        <dbReference type="Rhea" id="RHEA-COMP:17340"/>
        <dbReference type="ChEBI" id="CHEBI:33019"/>
        <dbReference type="ChEBI" id="CHEBI:61560"/>
        <dbReference type="ChEBI" id="CHEBI:173112"/>
        <dbReference type="EC" id="2.7.7.7"/>
    </reaction>
</comment>
<dbReference type="EC" id="4.2.99.18" evidence="4"/>
<reference evidence="26" key="1">
    <citation type="submission" date="2016-10" db="EMBL/GenBank/DDBJ databases">
        <authorList>
            <person name="Varghese N."/>
            <person name="Submissions S."/>
        </authorList>
    </citation>
    <scope>NUCLEOTIDE SEQUENCE [LARGE SCALE GENOMIC DNA]</scope>
    <source>
        <strain evidence="26">Nm71</strain>
    </source>
</reference>
<feature type="domain" description="Polymerase/histidinol phosphatase N-terminal" evidence="23">
    <location>
        <begin position="340"/>
        <end position="419"/>
    </location>
</feature>
<dbReference type="SMART" id="SM00481">
    <property type="entry name" value="POLIIIAc"/>
    <property type="match status" value="1"/>
</dbReference>
<evidence type="ECO:0000256" key="10">
    <source>
        <dbReference type="ARBA" id="ARBA00022705"/>
    </source>
</evidence>
<keyword evidence="6" id="KW-0488">Methylation</keyword>
<dbReference type="GO" id="GO:0003887">
    <property type="term" value="F:DNA-directed DNA polymerase activity"/>
    <property type="evidence" value="ECO:0007669"/>
    <property type="project" value="UniProtKB-KW"/>
</dbReference>
<dbReference type="CDD" id="cd07436">
    <property type="entry name" value="PHP_PolX"/>
    <property type="match status" value="1"/>
</dbReference>
<dbReference type="Pfam" id="PF02811">
    <property type="entry name" value="PHP"/>
    <property type="match status" value="1"/>
</dbReference>
<dbReference type="Gene3D" id="1.10.150.110">
    <property type="entry name" value="DNA polymerase beta, N-terminal domain-like"/>
    <property type="match status" value="1"/>
</dbReference>
<evidence type="ECO:0000313" key="25">
    <source>
        <dbReference type="EMBL" id="SES89893.1"/>
    </source>
</evidence>
<evidence type="ECO:0000256" key="2">
    <source>
        <dbReference type="ARBA" id="ARBA00004496"/>
    </source>
</evidence>
<keyword evidence="26" id="KW-1185">Reference proteome</keyword>
<evidence type="ECO:0000256" key="17">
    <source>
        <dbReference type="ARBA" id="ARBA00035726"/>
    </source>
</evidence>
<accession>A0A1I0A6W2</accession>
<dbReference type="InterPro" id="IPR002008">
    <property type="entry name" value="DNA_pol_X_beta-like"/>
</dbReference>
<evidence type="ECO:0000256" key="6">
    <source>
        <dbReference type="ARBA" id="ARBA00022481"/>
    </source>
</evidence>
<dbReference type="RefSeq" id="WP_090656992.1">
    <property type="nucleotide sequence ID" value="NZ_FOIA01000006.1"/>
</dbReference>
<comment type="catalytic activity">
    <reaction evidence="18">
        <text>2'-deoxyribonucleotide-(2'-deoxyribose 5'-phosphate)-2'-deoxyribonucleotide-DNA = a 3'-end 2'-deoxyribonucleotide-(2,3-dehydro-2,3-deoxyribose 5'-phosphate)-DNA + a 5'-end 5'-phospho-2'-deoxyribonucleoside-DNA + H(+)</text>
        <dbReference type="Rhea" id="RHEA:66592"/>
        <dbReference type="Rhea" id="RHEA-COMP:13180"/>
        <dbReference type="Rhea" id="RHEA-COMP:16897"/>
        <dbReference type="Rhea" id="RHEA-COMP:17067"/>
        <dbReference type="ChEBI" id="CHEBI:15378"/>
        <dbReference type="ChEBI" id="CHEBI:136412"/>
        <dbReference type="ChEBI" id="CHEBI:157695"/>
        <dbReference type="ChEBI" id="CHEBI:167181"/>
        <dbReference type="EC" id="4.2.99.18"/>
    </reaction>
</comment>
<keyword evidence="13" id="KW-0239">DNA-directed DNA polymerase</keyword>
<dbReference type="GO" id="GO:0005829">
    <property type="term" value="C:cytosol"/>
    <property type="evidence" value="ECO:0007669"/>
    <property type="project" value="TreeGrafter"/>
</dbReference>
<dbReference type="Gene3D" id="1.10.150.20">
    <property type="entry name" value="5' to 3' exonuclease, C-terminal subdomain"/>
    <property type="match status" value="1"/>
</dbReference>
<dbReference type="InterPro" id="IPR047967">
    <property type="entry name" value="PolX_PHP"/>
</dbReference>
<comment type="subcellular location">
    <subcellularLocation>
        <location evidence="2">Cytoplasm</location>
    </subcellularLocation>
</comment>
<evidence type="ECO:0000259" key="23">
    <source>
        <dbReference type="SMART" id="SM00481"/>
    </source>
</evidence>
<evidence type="ECO:0000256" key="9">
    <source>
        <dbReference type="ARBA" id="ARBA00022695"/>
    </source>
</evidence>
<keyword evidence="14" id="KW-0915">Sodium</keyword>
<evidence type="ECO:0000256" key="21">
    <source>
        <dbReference type="ARBA" id="ARBA00049244"/>
    </source>
</evidence>
<evidence type="ECO:0000256" key="4">
    <source>
        <dbReference type="ARBA" id="ARBA00012720"/>
    </source>
</evidence>
<evidence type="ECO:0000256" key="11">
    <source>
        <dbReference type="ARBA" id="ARBA00022763"/>
    </source>
</evidence>
<dbReference type="PANTHER" id="PTHR36928">
    <property type="entry name" value="PHOSPHATASE YCDX-RELATED"/>
    <property type="match status" value="1"/>
</dbReference>
<evidence type="ECO:0000256" key="15">
    <source>
        <dbReference type="ARBA" id="ARBA00023204"/>
    </source>
</evidence>
<evidence type="ECO:0000256" key="5">
    <source>
        <dbReference type="ARBA" id="ARBA00020020"/>
    </source>
</evidence>